<keyword evidence="2" id="KW-1133">Transmembrane helix</keyword>
<accession>A0A4S5EG76</accession>
<dbReference type="RefSeq" id="WP_136448749.1">
    <property type="nucleotide sequence ID" value="NZ_SSXH01000415.1"/>
</dbReference>
<dbReference type="EMBL" id="SSXH01000415">
    <property type="protein sequence ID" value="THJ70988.1"/>
    <property type="molecule type" value="Genomic_DNA"/>
</dbReference>
<reference evidence="3 4" key="1">
    <citation type="submission" date="2019-04" db="EMBL/GenBank/DDBJ databases">
        <title>Draft genome sequences for three unisolated Alnus-infective Frankia Sp+ strains, AgTrS, AiOr and AvVan, the first sequenced Frankia strains able to sporulate in-planta.</title>
        <authorList>
            <person name="Bethencourt L."/>
            <person name="Vautrin F."/>
            <person name="Taib N."/>
            <person name="Dubost A."/>
            <person name="Castro-Garcia L."/>
            <person name="Imbaud O."/>
            <person name="Abrouk D."/>
            <person name="Fournier P."/>
            <person name="Briolay J."/>
            <person name="Nguyen A."/>
            <person name="Normand P."/>
            <person name="Fernandez M.P."/>
            <person name="Brochier-Armanet C."/>
            <person name="Herrera-Belaroussi A."/>
        </authorList>
    </citation>
    <scope>NUCLEOTIDE SEQUENCE [LARGE SCALE GENOMIC DNA]</scope>
    <source>
        <strain evidence="3 4">AvVan</strain>
    </source>
</reference>
<evidence type="ECO:0000256" key="2">
    <source>
        <dbReference type="SAM" id="Phobius"/>
    </source>
</evidence>
<dbReference type="Proteomes" id="UP000305282">
    <property type="component" value="Unassembled WGS sequence"/>
</dbReference>
<sequence length="364" mass="37092">MRSMDRMRALGGIPARARLAGRGAADGPLPTTPGLGQAASTASDPTASDPTASDNTASDNTATAGPATGNGGTGRAASAPTAPVGAARRGRFGQPWSRPRAQPAAAIGPTGTAGAASNLHRRRLIAVSALAVLAAAAIIVVLVLISDGEGSGPADVAVGRGGVGVPAESIGPDSGNAAGTNRAQGAAASDAPIRPADVPVGAADPVARGTTPVTASPGWVSYVDPDAGWSVAYPSTWQRRQGPGSPGNVDFVDPATGAFLRVGSVSQANTSAIGDWQRNEAGFVRSVQDYRRVRLAPSDGGDGTEQTDWEFGYRRSDGVMVHVLNRGVVRNGHGYALYWHTREDLWLQDQALMHQLFGAFRPGP</sequence>
<comment type="caution">
    <text evidence="3">The sequence shown here is derived from an EMBL/GenBank/DDBJ whole genome shotgun (WGS) entry which is preliminary data.</text>
</comment>
<keyword evidence="2" id="KW-0472">Membrane</keyword>
<feature type="transmembrane region" description="Helical" evidence="2">
    <location>
        <begin position="124"/>
        <end position="145"/>
    </location>
</feature>
<dbReference type="OrthoDB" id="3218230at2"/>
<evidence type="ECO:0000313" key="3">
    <source>
        <dbReference type="EMBL" id="THJ70988.1"/>
    </source>
</evidence>
<gene>
    <name evidence="3" type="ORF">E7Y31_15560</name>
</gene>
<dbReference type="SUPFAM" id="SSF55724">
    <property type="entry name" value="Mog1p/PsbP-like"/>
    <property type="match status" value="1"/>
</dbReference>
<proteinExistence type="predicted"/>
<feature type="compositionally biased region" description="Low complexity" evidence="1">
    <location>
        <begin position="9"/>
        <end position="29"/>
    </location>
</feature>
<name>A0A4S5EG76_9ACTN</name>
<feature type="compositionally biased region" description="Low complexity" evidence="1">
    <location>
        <begin position="175"/>
        <end position="195"/>
    </location>
</feature>
<feature type="compositionally biased region" description="Low complexity" evidence="1">
    <location>
        <begin position="38"/>
        <end position="54"/>
    </location>
</feature>
<feature type="compositionally biased region" description="Low complexity" evidence="1">
    <location>
        <begin position="75"/>
        <end position="87"/>
    </location>
</feature>
<keyword evidence="4" id="KW-1185">Reference proteome</keyword>
<keyword evidence="2" id="KW-0812">Transmembrane</keyword>
<feature type="compositionally biased region" description="Low complexity" evidence="1">
    <location>
        <begin position="101"/>
        <end position="114"/>
    </location>
</feature>
<organism evidence="3 4">
    <name type="scientific">Candidatus Frankia alpina</name>
    <dbReference type="NCBI Taxonomy" id="2699483"/>
    <lineage>
        <taxon>Bacteria</taxon>
        <taxon>Bacillati</taxon>
        <taxon>Actinomycetota</taxon>
        <taxon>Actinomycetes</taxon>
        <taxon>Frankiales</taxon>
        <taxon>Frankiaceae</taxon>
        <taxon>Frankia</taxon>
    </lineage>
</organism>
<evidence type="ECO:0000256" key="1">
    <source>
        <dbReference type="SAM" id="MobiDB-lite"/>
    </source>
</evidence>
<evidence type="ECO:0000313" key="4">
    <source>
        <dbReference type="Proteomes" id="UP000305282"/>
    </source>
</evidence>
<feature type="region of interest" description="Disordered" evidence="1">
    <location>
        <begin position="168"/>
        <end position="195"/>
    </location>
</feature>
<protein>
    <submittedName>
        <fullName evidence="3">Uncharacterized protein</fullName>
    </submittedName>
</protein>
<feature type="region of interest" description="Disordered" evidence="1">
    <location>
        <begin position="1"/>
        <end position="114"/>
    </location>
</feature>
<dbReference type="AlphaFoldDB" id="A0A4S5EG76"/>
<dbReference type="InterPro" id="IPR016123">
    <property type="entry name" value="Mog1/PsbP_a/b/a-sand"/>
</dbReference>
<dbReference type="Gene3D" id="3.40.1000.10">
    <property type="entry name" value="Mog1/PsbP, alpha/beta/alpha sandwich"/>
    <property type="match status" value="1"/>
</dbReference>